<organism evidence="2 3">
    <name type="scientific">Proteiniphilum acetatigenes</name>
    <dbReference type="NCBI Taxonomy" id="294710"/>
    <lineage>
        <taxon>Bacteria</taxon>
        <taxon>Pseudomonadati</taxon>
        <taxon>Bacteroidota</taxon>
        <taxon>Bacteroidia</taxon>
        <taxon>Bacteroidales</taxon>
        <taxon>Dysgonomonadaceae</taxon>
        <taxon>Proteiniphilum</taxon>
    </lineage>
</organism>
<dbReference type="Proteomes" id="UP000053860">
    <property type="component" value="Unassembled WGS sequence"/>
</dbReference>
<feature type="non-terminal residue" evidence="2">
    <location>
        <position position="44"/>
    </location>
</feature>
<dbReference type="EMBL" id="LGGN01000370">
    <property type="protein sequence ID" value="KUK75782.1"/>
    <property type="molecule type" value="Genomic_DNA"/>
</dbReference>
<evidence type="ECO:0000313" key="2">
    <source>
        <dbReference type="EMBL" id="KUK75782.1"/>
    </source>
</evidence>
<comment type="caution">
    <text evidence="2">The sequence shown here is derived from an EMBL/GenBank/DDBJ whole genome shotgun (WGS) entry which is preliminary data.</text>
</comment>
<dbReference type="STRING" id="1123008.GCA_000380985_02667"/>
<accession>A0A101HF72</accession>
<feature type="compositionally biased region" description="Basic and acidic residues" evidence="1">
    <location>
        <begin position="24"/>
        <end position="37"/>
    </location>
</feature>
<sequence>MSKGIYQLPEVRNEPVKSYAPGSPERKALKQKLEELNRGGLDLP</sequence>
<feature type="region of interest" description="Disordered" evidence="1">
    <location>
        <begin position="15"/>
        <end position="44"/>
    </location>
</feature>
<evidence type="ECO:0000256" key="1">
    <source>
        <dbReference type="SAM" id="MobiDB-lite"/>
    </source>
</evidence>
<gene>
    <name evidence="2" type="ORF">XD92_1525</name>
</gene>
<evidence type="ECO:0000313" key="3">
    <source>
        <dbReference type="Proteomes" id="UP000053860"/>
    </source>
</evidence>
<reference evidence="3" key="1">
    <citation type="journal article" date="2015" name="MBio">
        <title>Genome-Resolved Metagenomic Analysis Reveals Roles for Candidate Phyla and Other Microbial Community Members in Biogeochemical Transformations in Oil Reservoirs.</title>
        <authorList>
            <person name="Hu P."/>
            <person name="Tom L."/>
            <person name="Singh A."/>
            <person name="Thomas B.C."/>
            <person name="Baker B.J."/>
            <person name="Piceno Y.M."/>
            <person name="Andersen G.L."/>
            <person name="Banfield J.F."/>
        </authorList>
    </citation>
    <scope>NUCLEOTIDE SEQUENCE [LARGE SCALE GENOMIC DNA]</scope>
</reference>
<name>A0A101HF72_9BACT</name>
<protein>
    <submittedName>
        <fullName evidence="2">1-pyrroline-5-carboxylate dehydrogenase</fullName>
    </submittedName>
</protein>
<dbReference type="AlphaFoldDB" id="A0A101HF72"/>
<proteinExistence type="predicted"/>